<protein>
    <submittedName>
        <fullName evidence="2">Uncharacterized protein</fullName>
    </submittedName>
</protein>
<gene>
    <name evidence="2" type="primary">RvY_09281</name>
    <name evidence="2" type="synonym">RvY_09281.2</name>
    <name evidence="2" type="ORF">RvY_09281-2</name>
</gene>
<evidence type="ECO:0000313" key="3">
    <source>
        <dbReference type="Proteomes" id="UP000186922"/>
    </source>
</evidence>
<dbReference type="OrthoDB" id="10012494at2759"/>
<sequence length="110" mass="13139">MYQIMTNGYLAPYLYEQRKRNYFTSLFDRPKNETEKLQQQIFEEQREHNRELREKAARFTRMTQGKPCWTDREHMETRAALFPNGWGRGIRPPRRPVDLATMKASEGLAG</sequence>
<dbReference type="Proteomes" id="UP000186922">
    <property type="component" value="Unassembled WGS sequence"/>
</dbReference>
<feature type="coiled-coil region" evidence="1">
    <location>
        <begin position="34"/>
        <end position="62"/>
    </location>
</feature>
<evidence type="ECO:0000256" key="1">
    <source>
        <dbReference type="SAM" id="Coils"/>
    </source>
</evidence>
<organism evidence="2 3">
    <name type="scientific">Ramazzottius varieornatus</name>
    <name type="common">Water bear</name>
    <name type="synonym">Tardigrade</name>
    <dbReference type="NCBI Taxonomy" id="947166"/>
    <lineage>
        <taxon>Eukaryota</taxon>
        <taxon>Metazoa</taxon>
        <taxon>Ecdysozoa</taxon>
        <taxon>Tardigrada</taxon>
        <taxon>Eutardigrada</taxon>
        <taxon>Parachela</taxon>
        <taxon>Hypsibioidea</taxon>
        <taxon>Ramazzottiidae</taxon>
        <taxon>Ramazzottius</taxon>
    </lineage>
</organism>
<evidence type="ECO:0000313" key="2">
    <source>
        <dbReference type="EMBL" id="GAU98088.1"/>
    </source>
</evidence>
<keyword evidence="1" id="KW-0175">Coiled coil</keyword>
<proteinExistence type="predicted"/>
<name>A0A1D1VHX8_RAMVA</name>
<reference evidence="2 3" key="1">
    <citation type="journal article" date="2016" name="Nat. Commun.">
        <title>Extremotolerant tardigrade genome and improved radiotolerance of human cultured cells by tardigrade-unique protein.</title>
        <authorList>
            <person name="Hashimoto T."/>
            <person name="Horikawa D.D."/>
            <person name="Saito Y."/>
            <person name="Kuwahara H."/>
            <person name="Kozuka-Hata H."/>
            <person name="Shin-I T."/>
            <person name="Minakuchi Y."/>
            <person name="Ohishi K."/>
            <person name="Motoyama A."/>
            <person name="Aizu T."/>
            <person name="Enomoto A."/>
            <person name="Kondo K."/>
            <person name="Tanaka S."/>
            <person name="Hara Y."/>
            <person name="Koshikawa S."/>
            <person name="Sagara H."/>
            <person name="Miura T."/>
            <person name="Yokobori S."/>
            <person name="Miyagawa K."/>
            <person name="Suzuki Y."/>
            <person name="Kubo T."/>
            <person name="Oyama M."/>
            <person name="Kohara Y."/>
            <person name="Fujiyama A."/>
            <person name="Arakawa K."/>
            <person name="Katayama T."/>
            <person name="Toyoda A."/>
            <person name="Kunieda T."/>
        </authorList>
    </citation>
    <scope>NUCLEOTIDE SEQUENCE [LARGE SCALE GENOMIC DNA]</scope>
    <source>
        <strain evidence="2 3">YOKOZUNA-1</strain>
    </source>
</reference>
<accession>A0A1D1VHX8</accession>
<keyword evidence="3" id="KW-1185">Reference proteome</keyword>
<dbReference type="AlphaFoldDB" id="A0A1D1VHX8"/>
<dbReference type="EMBL" id="BDGG01000004">
    <property type="protein sequence ID" value="GAU98088.1"/>
    <property type="molecule type" value="Genomic_DNA"/>
</dbReference>
<comment type="caution">
    <text evidence="2">The sequence shown here is derived from an EMBL/GenBank/DDBJ whole genome shotgun (WGS) entry which is preliminary data.</text>
</comment>